<dbReference type="OrthoDB" id="10237537at2759"/>
<keyword evidence="3" id="KW-1185">Reference proteome</keyword>
<evidence type="ECO:0000256" key="1">
    <source>
        <dbReference type="SAM" id="MobiDB-lite"/>
    </source>
</evidence>
<reference evidence="2" key="1">
    <citation type="submission" date="2022-01" db="EMBL/GenBank/DDBJ databases">
        <authorList>
            <person name="Braso-Vives M."/>
        </authorList>
    </citation>
    <scope>NUCLEOTIDE SEQUENCE</scope>
</reference>
<organism evidence="2 3">
    <name type="scientific">Branchiostoma lanceolatum</name>
    <name type="common">Common lancelet</name>
    <name type="synonym">Amphioxus lanceolatum</name>
    <dbReference type="NCBI Taxonomy" id="7740"/>
    <lineage>
        <taxon>Eukaryota</taxon>
        <taxon>Metazoa</taxon>
        <taxon>Chordata</taxon>
        <taxon>Cephalochordata</taxon>
        <taxon>Leptocardii</taxon>
        <taxon>Amphioxiformes</taxon>
        <taxon>Branchiostomatidae</taxon>
        <taxon>Branchiostoma</taxon>
    </lineage>
</organism>
<dbReference type="Proteomes" id="UP000838412">
    <property type="component" value="Chromosome 7"/>
</dbReference>
<evidence type="ECO:0000313" key="2">
    <source>
        <dbReference type="EMBL" id="CAH1268940.1"/>
    </source>
</evidence>
<feature type="region of interest" description="Disordered" evidence="1">
    <location>
        <begin position="93"/>
        <end position="157"/>
    </location>
</feature>
<feature type="compositionally biased region" description="Acidic residues" evidence="1">
    <location>
        <begin position="98"/>
        <end position="110"/>
    </location>
</feature>
<protein>
    <submittedName>
        <fullName evidence="2">Hypp4035 protein</fullName>
    </submittedName>
</protein>
<evidence type="ECO:0000313" key="3">
    <source>
        <dbReference type="Proteomes" id="UP000838412"/>
    </source>
</evidence>
<dbReference type="EMBL" id="OV696692">
    <property type="protein sequence ID" value="CAH1268940.1"/>
    <property type="molecule type" value="Genomic_DNA"/>
</dbReference>
<proteinExistence type="predicted"/>
<accession>A0A8K0F030</accession>
<gene>
    <name evidence="2" type="primary">Hypp4035</name>
    <name evidence="2" type="ORF">BLAG_LOCUS21716</name>
</gene>
<sequence>MDYCDVIWGNCGKCLSDKLQKLQNRAARLILAEDITRRFKSQRTEYVKLKRTKRARSGSGRVSLTSLQRWKLERFQFLDPYCIDHVPQDLGSVPVTVDEGDENEVDDDGQVPEHPQTGCFAIGSESGRQKRPSPSIPTDPKKEGPTTSSLSDILAKF</sequence>
<dbReference type="AlphaFoldDB" id="A0A8K0F030"/>
<name>A0A8K0F030_BRALA</name>